<protein>
    <submittedName>
        <fullName evidence="2">Uncharacterized protein</fullName>
    </submittedName>
</protein>
<dbReference type="Proteomes" id="UP000002058">
    <property type="component" value="Unassembled WGS sequence"/>
</dbReference>
<dbReference type="OrthoDB" id="4227485at2759"/>
<name>C4K0A0_UNCRE</name>
<keyword evidence="3" id="KW-1185">Reference proteome</keyword>
<dbReference type="EMBL" id="CH476620">
    <property type="protein sequence ID" value="EEP83049.1"/>
    <property type="molecule type" value="Genomic_DNA"/>
</dbReference>
<organism evidence="2 3">
    <name type="scientific">Uncinocarpus reesii (strain UAMH 1704)</name>
    <dbReference type="NCBI Taxonomy" id="336963"/>
    <lineage>
        <taxon>Eukaryota</taxon>
        <taxon>Fungi</taxon>
        <taxon>Dikarya</taxon>
        <taxon>Ascomycota</taxon>
        <taxon>Pezizomycotina</taxon>
        <taxon>Eurotiomycetes</taxon>
        <taxon>Eurotiomycetidae</taxon>
        <taxon>Onygenales</taxon>
        <taxon>Onygenaceae</taxon>
        <taxon>Uncinocarpus</taxon>
    </lineage>
</organism>
<feature type="compositionally biased region" description="Polar residues" evidence="1">
    <location>
        <begin position="418"/>
        <end position="437"/>
    </location>
</feature>
<dbReference type="KEGG" id="ure:UREG_07914"/>
<gene>
    <name evidence="2" type="ORF">UREG_07914</name>
</gene>
<dbReference type="GeneID" id="8442269"/>
<proteinExistence type="predicted"/>
<evidence type="ECO:0000256" key="1">
    <source>
        <dbReference type="SAM" id="MobiDB-lite"/>
    </source>
</evidence>
<dbReference type="OMA" id="NKFFEGF"/>
<feature type="region of interest" description="Disordered" evidence="1">
    <location>
        <begin position="417"/>
        <end position="476"/>
    </location>
</feature>
<dbReference type="RefSeq" id="XP_002582227.1">
    <property type="nucleotide sequence ID" value="XM_002582181.1"/>
</dbReference>
<accession>C4K0A0</accession>
<evidence type="ECO:0000313" key="3">
    <source>
        <dbReference type="Proteomes" id="UP000002058"/>
    </source>
</evidence>
<dbReference type="AlphaFoldDB" id="C4K0A0"/>
<dbReference type="VEuPathDB" id="FungiDB:UREG_07914"/>
<evidence type="ECO:0000313" key="2">
    <source>
        <dbReference type="EMBL" id="EEP83049.1"/>
    </source>
</evidence>
<sequence>MVIREDDPNSRKYCDGDIYRNIRLHQRRGNVNAEEKWRSRLTDRKRNDLVRMESKLRRLNRGFDQLLPFIGLWSSLKLGYLSRLFRLRCPEELLHYLDLIYRGCHDILGGYSPHLLDASTVAELETLSPAFSLHDRELIRQMMHQRRIFAAVSQQDHRDRILDRILTRGSGRILSFHTFFQDCIFFEALAIPLRNLLPSSFKGTVREGFFLNYTDANQKDSRFLIQTGEDSFRESFGNLNTRIEHGYRQLALAAMRDFPALSGLLPYQNKKDREPAMCAMRKARLYKLADLALKLGFETEKIHEIKSLASNPEEHATQEFLRELYDIDSGMAHGLAGLVGGRVHGAATPPTVTQPEFTSDLQRLPKKLRCNRPACDSYENDRRSLYIDVLYNYDPPQRSHVTSLAIQRDIFVSFFGESDSTPESESVYTLDTQSPGSDSPPDGCRPEMAEYEEADPYHSRGDARPSSQARSSELEDPLARIRGETELFEDVVEADGFEGSAAPLNSINRLDSSKRPSMAIKEFLSNKHVLVLYIQDSRQYAKFNSNGDQKNMFECLARSLSNEYRFLTIRKNIFAVQKLRGLWFSALKYKLIIACRKRQVNNMENDVDTLEELYSLLDS</sequence>
<dbReference type="InParanoid" id="C4K0A0"/>
<dbReference type="eggNOG" id="ENOG502S0KD">
    <property type="taxonomic scope" value="Eukaryota"/>
</dbReference>
<dbReference type="InterPro" id="IPR022198">
    <property type="entry name" value="DUF3723"/>
</dbReference>
<reference evidence="3" key="1">
    <citation type="journal article" date="2009" name="Genome Res.">
        <title>Comparative genomic analyses of the human fungal pathogens Coccidioides and their relatives.</title>
        <authorList>
            <person name="Sharpton T.J."/>
            <person name="Stajich J.E."/>
            <person name="Rounsley S.D."/>
            <person name="Gardner M.J."/>
            <person name="Wortman J.R."/>
            <person name="Jordar V.S."/>
            <person name="Maiti R."/>
            <person name="Kodira C.D."/>
            <person name="Neafsey D.E."/>
            <person name="Zeng Q."/>
            <person name="Hung C.-Y."/>
            <person name="McMahan C."/>
            <person name="Muszewska A."/>
            <person name="Grynberg M."/>
            <person name="Mandel M.A."/>
            <person name="Kellner E.M."/>
            <person name="Barker B.M."/>
            <person name="Galgiani J.N."/>
            <person name="Orbach M.J."/>
            <person name="Kirkland T.N."/>
            <person name="Cole G.T."/>
            <person name="Henn M.R."/>
            <person name="Birren B.W."/>
            <person name="Taylor J.W."/>
        </authorList>
    </citation>
    <scope>NUCLEOTIDE SEQUENCE [LARGE SCALE GENOMIC DNA]</scope>
    <source>
        <strain evidence="3">UAMH 1704</strain>
    </source>
</reference>
<dbReference type="Pfam" id="PF12520">
    <property type="entry name" value="DUF3723"/>
    <property type="match status" value="1"/>
</dbReference>
<dbReference type="HOGENOM" id="CLU_412206_0_0_1"/>